<reference evidence="3 4" key="1">
    <citation type="submission" date="2024-02" db="EMBL/GenBank/DDBJ databases">
        <title>Herpetosiphon gulosus NBRC 112829.</title>
        <authorList>
            <person name="Ichikawa N."/>
            <person name="Katano-Makiyama Y."/>
            <person name="Hidaka K."/>
        </authorList>
    </citation>
    <scope>NUCLEOTIDE SEQUENCE [LARGE SCALE GENOMIC DNA]</scope>
    <source>
        <strain evidence="3 4">NBRC 112829</strain>
    </source>
</reference>
<keyword evidence="4" id="KW-1185">Reference proteome</keyword>
<keyword evidence="3" id="KW-0808">Transferase</keyword>
<dbReference type="PANTHER" id="PTHR21064">
    <property type="entry name" value="AMINOGLYCOSIDE PHOSPHOTRANSFERASE DOMAIN-CONTAINING PROTEIN-RELATED"/>
    <property type="match status" value="1"/>
</dbReference>
<dbReference type="InterPro" id="IPR050249">
    <property type="entry name" value="Pseudomonas-type_ThrB"/>
</dbReference>
<accession>A0ABP9X7E2</accession>
<evidence type="ECO:0000313" key="4">
    <source>
        <dbReference type="Proteomes" id="UP001428290"/>
    </source>
</evidence>
<protein>
    <submittedName>
        <fullName evidence="3">Homoserine kinase</fullName>
    </submittedName>
</protein>
<dbReference type="GO" id="GO:0016301">
    <property type="term" value="F:kinase activity"/>
    <property type="evidence" value="ECO:0007669"/>
    <property type="project" value="UniProtKB-KW"/>
</dbReference>
<dbReference type="Gene3D" id="3.90.1200.10">
    <property type="match status" value="1"/>
</dbReference>
<feature type="domain" description="Aminoglycoside phosphotransferase" evidence="2">
    <location>
        <begin position="33"/>
        <end position="259"/>
    </location>
</feature>
<dbReference type="PANTHER" id="PTHR21064:SF6">
    <property type="entry name" value="AMINOGLYCOSIDE PHOSPHOTRANSFERASE DOMAIN-CONTAINING PROTEIN"/>
    <property type="match status" value="1"/>
</dbReference>
<comment type="similarity">
    <text evidence="1">Belongs to the pseudomonas-type ThrB family.</text>
</comment>
<sequence>MDAIDTVVAHAIQYFDLSTPVQVVAHLPSHYHQSVHLRAANGDFVLKVYMVDQDDAALFYEQRLVRWLSWRPTSFAVPLPLRRRWSLDYSARVGSYCYSLSQFIVGETLNFQGHADDKHRLQFTEGYAMGTALSELQTMLQARPAQHRRPSALFQSLLTYMQPRYDPLRLAAAHVGVTSDDKVLWEWWRGEASELMKFMSDHYTALPHQICHNDYEPSNLLLRDGRVAAILDFEFACPAARALDVAMALRMIMHLQSNPINPWGIAEQFCHGYAEWITLTPQEIAAMPHLIRLSTAIPMIWAMSKPNLINSESLVQAIQRMQQIKTWMSCHHTQLIALLQTTFAT</sequence>
<dbReference type="InterPro" id="IPR011009">
    <property type="entry name" value="Kinase-like_dom_sf"/>
</dbReference>
<dbReference type="RefSeq" id="WP_345724867.1">
    <property type="nucleotide sequence ID" value="NZ_BAABRU010000042.1"/>
</dbReference>
<evidence type="ECO:0000313" key="3">
    <source>
        <dbReference type="EMBL" id="GAA5531302.1"/>
    </source>
</evidence>
<dbReference type="InterPro" id="IPR002575">
    <property type="entry name" value="Aminoglycoside_PTrfase"/>
</dbReference>
<dbReference type="Proteomes" id="UP001428290">
    <property type="component" value="Unassembled WGS sequence"/>
</dbReference>
<dbReference type="SUPFAM" id="SSF56112">
    <property type="entry name" value="Protein kinase-like (PK-like)"/>
    <property type="match status" value="1"/>
</dbReference>
<name>A0ABP9X7E2_9CHLR</name>
<proteinExistence type="inferred from homology"/>
<gene>
    <name evidence="3" type="primary">thrB_2</name>
    <name evidence="3" type="ORF">Hgul01_05127</name>
</gene>
<comment type="caution">
    <text evidence="3">The sequence shown here is derived from an EMBL/GenBank/DDBJ whole genome shotgun (WGS) entry which is preliminary data.</text>
</comment>
<evidence type="ECO:0000256" key="1">
    <source>
        <dbReference type="ARBA" id="ARBA00038240"/>
    </source>
</evidence>
<dbReference type="EMBL" id="BAABRU010000042">
    <property type="protein sequence ID" value="GAA5531302.1"/>
    <property type="molecule type" value="Genomic_DNA"/>
</dbReference>
<dbReference type="Pfam" id="PF01636">
    <property type="entry name" value="APH"/>
    <property type="match status" value="1"/>
</dbReference>
<organism evidence="3 4">
    <name type="scientific">Herpetosiphon gulosus</name>
    <dbReference type="NCBI Taxonomy" id="1973496"/>
    <lineage>
        <taxon>Bacteria</taxon>
        <taxon>Bacillati</taxon>
        <taxon>Chloroflexota</taxon>
        <taxon>Chloroflexia</taxon>
        <taxon>Herpetosiphonales</taxon>
        <taxon>Herpetosiphonaceae</taxon>
        <taxon>Herpetosiphon</taxon>
    </lineage>
</organism>
<keyword evidence="3" id="KW-0418">Kinase</keyword>
<evidence type="ECO:0000259" key="2">
    <source>
        <dbReference type="Pfam" id="PF01636"/>
    </source>
</evidence>